<gene>
    <name evidence="11" type="ORF">DGYR_LOCUS4039</name>
</gene>
<dbReference type="Proteomes" id="UP000549394">
    <property type="component" value="Unassembled WGS sequence"/>
</dbReference>
<evidence type="ECO:0000256" key="6">
    <source>
        <dbReference type="ARBA" id="ARBA00023069"/>
    </source>
</evidence>
<comment type="caution">
    <text evidence="11">The sequence shown here is derived from an EMBL/GenBank/DDBJ whole genome shotgun (WGS) entry which is preliminary data.</text>
</comment>
<feature type="coiled-coil region" evidence="10">
    <location>
        <begin position="315"/>
        <end position="342"/>
    </location>
</feature>
<keyword evidence="3" id="KW-0963">Cytoplasm</keyword>
<evidence type="ECO:0000256" key="4">
    <source>
        <dbReference type="ARBA" id="ARBA00022846"/>
    </source>
</evidence>
<organism evidence="11 12">
    <name type="scientific">Dimorphilus gyrociliatus</name>
    <dbReference type="NCBI Taxonomy" id="2664684"/>
    <lineage>
        <taxon>Eukaryota</taxon>
        <taxon>Metazoa</taxon>
        <taxon>Spiralia</taxon>
        <taxon>Lophotrochozoa</taxon>
        <taxon>Annelida</taxon>
        <taxon>Polychaeta</taxon>
        <taxon>Polychaeta incertae sedis</taxon>
        <taxon>Dinophilidae</taxon>
        <taxon>Dimorphilus</taxon>
    </lineage>
</organism>
<dbReference type="Pfam" id="PF05914">
    <property type="entry name" value="RIB43A"/>
    <property type="match status" value="1"/>
</dbReference>
<proteinExistence type="inferred from homology"/>
<reference evidence="11 12" key="1">
    <citation type="submission" date="2020-08" db="EMBL/GenBank/DDBJ databases">
        <authorList>
            <person name="Hejnol A."/>
        </authorList>
    </citation>
    <scope>NUCLEOTIDE SEQUENCE [LARGE SCALE GENOMIC DNA]</scope>
</reference>
<evidence type="ECO:0000256" key="7">
    <source>
        <dbReference type="ARBA" id="ARBA00023212"/>
    </source>
</evidence>
<evidence type="ECO:0000256" key="3">
    <source>
        <dbReference type="ARBA" id="ARBA00022490"/>
    </source>
</evidence>
<name>A0A7I8VL38_9ANNE</name>
<evidence type="ECO:0000313" key="12">
    <source>
        <dbReference type="Proteomes" id="UP000549394"/>
    </source>
</evidence>
<keyword evidence="5 10" id="KW-0175">Coiled coil</keyword>
<evidence type="ECO:0000256" key="2">
    <source>
        <dbReference type="ARBA" id="ARBA00006875"/>
    </source>
</evidence>
<comment type="similarity">
    <text evidence="2">Belongs to the RIB43A family.</text>
</comment>
<dbReference type="PANTHER" id="PTHR14517">
    <property type="entry name" value="RIB43A-RELATED"/>
    <property type="match status" value="1"/>
</dbReference>
<evidence type="ECO:0000256" key="8">
    <source>
        <dbReference type="ARBA" id="ARBA00023273"/>
    </source>
</evidence>
<sequence>MNRKEEAIIQRKRAVEEARKERIFNAKTRLIGIDATALEEQARERRRMMKEEERRSDMFDRDRVKADLLSLEYERRQKEEKRRLEQDLNRFRFEEQGKIRQREWDLNDPLALQRQLPIRCGDTDPRLGPSSLQVFGGEDLRAKERKRLQQDQMRNWSLEQQNLKRDSKQIEEEANTYYQNLRKMEDYRWTELNRLLDEAKYANNKAQSEYNMNLAICRAKNKMEEKTRDETDKMTEIMNNLNGDLLTENPAQAISYGPRKVIPDRWKGLQDEQRASIKYDLIEQMRKKQLETGELKEIDKAWEAVTLKNMNDGLLKERENERLEAEMKRKLAEENLSLAKEQSQRNEYLEHCVYTNPIGNEYFSNFNTTTR</sequence>
<accession>A0A7I8VL38</accession>
<feature type="coiled-coil region" evidence="10">
    <location>
        <begin position="1"/>
        <end position="94"/>
    </location>
</feature>
<evidence type="ECO:0000313" key="11">
    <source>
        <dbReference type="EMBL" id="CAD5115286.1"/>
    </source>
</evidence>
<evidence type="ECO:0000256" key="10">
    <source>
        <dbReference type="SAM" id="Coils"/>
    </source>
</evidence>
<dbReference type="InterPro" id="IPR008805">
    <property type="entry name" value="RIB43A"/>
</dbReference>
<protein>
    <submittedName>
        <fullName evidence="11">DgyrCDS4279</fullName>
    </submittedName>
</protein>
<keyword evidence="6" id="KW-0969">Cilium</keyword>
<dbReference type="EMBL" id="CAJFCJ010000006">
    <property type="protein sequence ID" value="CAD5115286.1"/>
    <property type="molecule type" value="Genomic_DNA"/>
</dbReference>
<keyword evidence="8" id="KW-0966">Cell projection</keyword>
<keyword evidence="4" id="KW-0282">Flagellum</keyword>
<comment type="subunit">
    <text evidence="9">Microtubule inner protein component of sperm flagellar doublet microtubules.</text>
</comment>
<evidence type="ECO:0000256" key="5">
    <source>
        <dbReference type="ARBA" id="ARBA00023054"/>
    </source>
</evidence>
<dbReference type="PANTHER" id="PTHR14517:SF6">
    <property type="entry name" value="RE41410P"/>
    <property type="match status" value="1"/>
</dbReference>
<dbReference type="AlphaFoldDB" id="A0A7I8VL38"/>
<comment type="subcellular location">
    <subcellularLocation>
        <location evidence="1">Cytoplasm</location>
        <location evidence="1">Cytoskeleton</location>
        <location evidence="1">Flagellum axoneme</location>
    </subcellularLocation>
</comment>
<feature type="coiled-coil region" evidence="10">
    <location>
        <begin position="153"/>
        <end position="180"/>
    </location>
</feature>
<keyword evidence="12" id="KW-1185">Reference proteome</keyword>
<keyword evidence="7" id="KW-0206">Cytoskeleton</keyword>
<dbReference type="OrthoDB" id="429119at2759"/>
<evidence type="ECO:0000256" key="9">
    <source>
        <dbReference type="ARBA" id="ARBA00046435"/>
    </source>
</evidence>
<evidence type="ECO:0000256" key="1">
    <source>
        <dbReference type="ARBA" id="ARBA00004611"/>
    </source>
</evidence>